<dbReference type="GO" id="GO:0016874">
    <property type="term" value="F:ligase activity"/>
    <property type="evidence" value="ECO:0007669"/>
    <property type="project" value="UniProtKB-KW"/>
</dbReference>
<evidence type="ECO:0000256" key="2">
    <source>
        <dbReference type="ARBA" id="ARBA00022741"/>
    </source>
</evidence>
<keyword evidence="3" id="KW-0067">ATP-binding</keyword>
<dbReference type="Proteomes" id="UP000629025">
    <property type="component" value="Unassembled WGS sequence"/>
</dbReference>
<evidence type="ECO:0000256" key="3">
    <source>
        <dbReference type="ARBA" id="ARBA00022840"/>
    </source>
</evidence>
<dbReference type="InterPro" id="IPR006195">
    <property type="entry name" value="aa-tRNA-synth_II"/>
</dbReference>
<dbReference type="PANTHER" id="PTHR42918:SF6">
    <property type="entry name" value="ELONGATION FACTOR P--(R)-BETA-LYSINE LIGASE"/>
    <property type="match status" value="1"/>
</dbReference>
<dbReference type="NCBIfam" id="NF006828">
    <property type="entry name" value="PRK09350.1"/>
    <property type="match status" value="1"/>
</dbReference>
<dbReference type="InterPro" id="IPR018149">
    <property type="entry name" value="Lys-tRNA-synth_II_C"/>
</dbReference>
<dbReference type="GO" id="GO:0003746">
    <property type="term" value="F:translation elongation factor activity"/>
    <property type="evidence" value="ECO:0007669"/>
    <property type="project" value="UniProtKB-KW"/>
</dbReference>
<reference evidence="6" key="1">
    <citation type="journal article" date="2019" name="Int. J. Syst. Evol. Microbiol.">
        <title>The Global Catalogue of Microorganisms (GCM) 10K type strain sequencing project: providing services to taxonomists for standard genome sequencing and annotation.</title>
        <authorList>
            <consortium name="The Broad Institute Genomics Platform"/>
            <consortium name="The Broad Institute Genome Sequencing Center for Infectious Disease"/>
            <person name="Wu L."/>
            <person name="Ma J."/>
        </authorList>
    </citation>
    <scope>NUCLEOTIDE SEQUENCE [LARGE SCALE GENOMIC DNA]</scope>
    <source>
        <strain evidence="6">CGMCC 1.15341</strain>
    </source>
</reference>
<proteinExistence type="predicted"/>
<dbReference type="NCBIfam" id="TIGR00462">
    <property type="entry name" value="genX"/>
    <property type="match status" value="1"/>
</dbReference>
<dbReference type="PRINTS" id="PR00982">
    <property type="entry name" value="TRNASYNTHLYS"/>
</dbReference>
<dbReference type="InterPro" id="IPR045864">
    <property type="entry name" value="aa-tRNA-synth_II/BPL/LPL"/>
</dbReference>
<evidence type="ECO:0000256" key="1">
    <source>
        <dbReference type="ARBA" id="ARBA00022598"/>
    </source>
</evidence>
<organism evidence="5 6">
    <name type="scientific">Marinobacterium zhoushanense</name>
    <dbReference type="NCBI Taxonomy" id="1679163"/>
    <lineage>
        <taxon>Bacteria</taxon>
        <taxon>Pseudomonadati</taxon>
        <taxon>Pseudomonadota</taxon>
        <taxon>Gammaproteobacteria</taxon>
        <taxon>Oceanospirillales</taxon>
        <taxon>Oceanospirillaceae</taxon>
        <taxon>Marinobacterium</taxon>
    </lineage>
</organism>
<dbReference type="Gene3D" id="3.30.930.10">
    <property type="entry name" value="Bira Bifunctional Protein, Domain 2"/>
    <property type="match status" value="1"/>
</dbReference>
<keyword evidence="6" id="KW-1185">Reference proteome</keyword>
<evidence type="ECO:0000259" key="4">
    <source>
        <dbReference type="PROSITE" id="PS50862"/>
    </source>
</evidence>
<sequence>MLAQVRDFFARHDVMEVDTQLMSHCAVSDPHIDSIEVSYGTVPGQPTQKLYLQTSPEYAMKRLLAAGSGAIYQLGKVFRNGESGSRHNPEFTMLEWYRPGFSAEQLMDEVEALVGQLVPAFNARRISYRQLFQSELGIDPHKESLQGLQLLCRQHIDAPFEDESRDTWLNLLMSHVIEPRLLEPVFVYGFPASQAALAQVVKDEAGTPVATRFELFVRGIELANGYLELTDAQEQRRRLQQDQQQRAELVLPQRPLDMRLVAALEAGLPVCAGVALGFDRLVMLALGAQRIEQVIPFAFERA</sequence>
<feature type="domain" description="Aminoacyl-transfer RNA synthetases class-II family profile" evidence="4">
    <location>
        <begin position="1"/>
        <end position="296"/>
    </location>
</feature>
<protein>
    <submittedName>
        <fullName evidence="5">Elongation factor P--(R)-beta-lysine ligase</fullName>
    </submittedName>
</protein>
<dbReference type="EMBL" id="BMIJ01000008">
    <property type="protein sequence ID" value="GGC08298.1"/>
    <property type="molecule type" value="Genomic_DNA"/>
</dbReference>
<evidence type="ECO:0000313" key="6">
    <source>
        <dbReference type="Proteomes" id="UP000629025"/>
    </source>
</evidence>
<gene>
    <name evidence="5" type="primary">epmA</name>
    <name evidence="5" type="ORF">GCM10011352_38310</name>
</gene>
<keyword evidence="5" id="KW-0648">Protein biosynthesis</keyword>
<dbReference type="SUPFAM" id="SSF55681">
    <property type="entry name" value="Class II aaRS and biotin synthetases"/>
    <property type="match status" value="1"/>
</dbReference>
<keyword evidence="1 5" id="KW-0436">Ligase</keyword>
<keyword evidence="2" id="KW-0547">Nucleotide-binding</keyword>
<keyword evidence="5" id="KW-0251">Elongation factor</keyword>
<evidence type="ECO:0000313" key="5">
    <source>
        <dbReference type="EMBL" id="GGC08298.1"/>
    </source>
</evidence>
<dbReference type="InterPro" id="IPR004525">
    <property type="entry name" value="EpmA"/>
</dbReference>
<comment type="caution">
    <text evidence="5">The sequence shown here is derived from an EMBL/GenBank/DDBJ whole genome shotgun (WGS) entry which is preliminary data.</text>
</comment>
<dbReference type="Pfam" id="PF00152">
    <property type="entry name" value="tRNA-synt_2"/>
    <property type="match status" value="1"/>
</dbReference>
<name>A0ABQ1KR36_9GAMM</name>
<dbReference type="InterPro" id="IPR004364">
    <property type="entry name" value="Aa-tRNA-synt_II"/>
</dbReference>
<accession>A0ABQ1KR36</accession>
<dbReference type="PANTHER" id="PTHR42918">
    <property type="entry name" value="LYSYL-TRNA SYNTHETASE"/>
    <property type="match status" value="1"/>
</dbReference>
<dbReference type="PROSITE" id="PS50862">
    <property type="entry name" value="AA_TRNA_LIGASE_II"/>
    <property type="match status" value="1"/>
</dbReference>